<reference evidence="3" key="1">
    <citation type="submission" date="2011-07" db="EMBL/GenBank/DDBJ databases">
        <authorList>
            <consortium name="Caenorhabditis brenneri Sequencing and Analysis Consortium"/>
            <person name="Wilson R.K."/>
        </authorList>
    </citation>
    <scope>NUCLEOTIDE SEQUENCE [LARGE SCALE GENOMIC DNA]</scope>
    <source>
        <strain evidence="3">PB2801</strain>
    </source>
</reference>
<dbReference type="Proteomes" id="UP000008068">
    <property type="component" value="Unassembled WGS sequence"/>
</dbReference>
<feature type="coiled-coil region" evidence="1">
    <location>
        <begin position="79"/>
        <end position="122"/>
    </location>
</feature>
<evidence type="ECO:0000256" key="1">
    <source>
        <dbReference type="SAM" id="Coils"/>
    </source>
</evidence>
<proteinExistence type="predicted"/>
<keyword evidence="3" id="KW-1185">Reference proteome</keyword>
<evidence type="ECO:0000313" key="2">
    <source>
        <dbReference type="EMBL" id="EGT30831.1"/>
    </source>
</evidence>
<dbReference type="EMBL" id="GL379787">
    <property type="protein sequence ID" value="EGT30831.1"/>
    <property type="molecule type" value="Genomic_DNA"/>
</dbReference>
<dbReference type="eggNOG" id="ENOG502REAP">
    <property type="taxonomic scope" value="Eukaryota"/>
</dbReference>
<dbReference type="HOGENOM" id="CLU_1994599_0_0_1"/>
<dbReference type="AlphaFoldDB" id="G0M974"/>
<dbReference type="InParanoid" id="G0M974"/>
<name>G0M974_CAEBE</name>
<sequence length="125" mass="14446">MSENLGPEAPKSAAFFLTEITKFVQEIAPNITSSQMDQLKELKKGVITANCQAIRLVQENCQQKINVYEVIEKNSRSMVETQQKIIREFKVVMEQLREEVMMLRKEQEIAEMLDDLEKELAARVI</sequence>
<accession>G0M974</accession>
<dbReference type="OrthoDB" id="10338712at2759"/>
<organism evidence="3">
    <name type="scientific">Caenorhabditis brenneri</name>
    <name type="common">Nematode worm</name>
    <dbReference type="NCBI Taxonomy" id="135651"/>
    <lineage>
        <taxon>Eukaryota</taxon>
        <taxon>Metazoa</taxon>
        <taxon>Ecdysozoa</taxon>
        <taxon>Nematoda</taxon>
        <taxon>Chromadorea</taxon>
        <taxon>Rhabditida</taxon>
        <taxon>Rhabditina</taxon>
        <taxon>Rhabditomorpha</taxon>
        <taxon>Rhabditoidea</taxon>
        <taxon>Rhabditidae</taxon>
        <taxon>Peloderinae</taxon>
        <taxon>Caenorhabditis</taxon>
    </lineage>
</organism>
<keyword evidence="1" id="KW-0175">Coiled coil</keyword>
<gene>
    <name evidence="2" type="ORF">CAEBREN_02700</name>
</gene>
<evidence type="ECO:0000313" key="3">
    <source>
        <dbReference type="Proteomes" id="UP000008068"/>
    </source>
</evidence>
<protein>
    <submittedName>
        <fullName evidence="2">Uncharacterized protein</fullName>
    </submittedName>
</protein>
<dbReference type="OMA" id="VITANCQ"/>